<dbReference type="InterPro" id="IPR049381">
    <property type="entry name" value="UbiD-like_C"/>
</dbReference>
<dbReference type="SUPFAM" id="SSF50475">
    <property type="entry name" value="FMN-binding split barrel"/>
    <property type="match status" value="1"/>
</dbReference>
<evidence type="ECO:0000313" key="6">
    <source>
        <dbReference type="Proteomes" id="UP000326198"/>
    </source>
</evidence>
<feature type="binding site" evidence="1">
    <location>
        <begin position="191"/>
        <end position="192"/>
    </location>
    <ligand>
        <name>prenylated FMN</name>
        <dbReference type="ChEBI" id="CHEBI:87746"/>
    </ligand>
</feature>
<feature type="active site" description="Proton donor" evidence="1">
    <location>
        <position position="282"/>
    </location>
</feature>
<dbReference type="GO" id="GO:0016831">
    <property type="term" value="F:carboxy-lyase activity"/>
    <property type="evidence" value="ECO:0007669"/>
    <property type="project" value="UniProtKB-UniRule"/>
</dbReference>
<feature type="domain" description="3-octaprenyl-4-hydroxybenzoate carboxy-lyase-like Rift-related" evidence="2">
    <location>
        <begin position="119"/>
        <end position="318"/>
    </location>
</feature>
<feature type="binding site" evidence="1">
    <location>
        <begin position="169"/>
        <end position="174"/>
    </location>
    <ligand>
        <name>prenylated FMN</name>
        <dbReference type="ChEBI" id="CHEBI:87746"/>
    </ligand>
</feature>
<dbReference type="OrthoDB" id="4878259at2759"/>
<accession>A0A5N7BDY0</accession>
<dbReference type="GO" id="GO:0005737">
    <property type="term" value="C:cytoplasm"/>
    <property type="evidence" value="ECO:0007669"/>
    <property type="project" value="UniProtKB-SubCell"/>
</dbReference>
<dbReference type="PANTHER" id="PTHR30108:SF17">
    <property type="entry name" value="FERULIC ACID DECARBOXYLASE 1"/>
    <property type="match status" value="1"/>
</dbReference>
<dbReference type="SUPFAM" id="SSF143968">
    <property type="entry name" value="UbiD C-terminal domain-like"/>
    <property type="match status" value="1"/>
</dbReference>
<comment type="subcellular location">
    <subcellularLocation>
        <location evidence="1">Cytoplasm</location>
    </subcellularLocation>
</comment>
<keyword evidence="1" id="KW-0479">Metal-binding</keyword>
<dbReference type="InterPro" id="IPR002830">
    <property type="entry name" value="UbiD"/>
</dbReference>
<dbReference type="InterPro" id="IPR049383">
    <property type="entry name" value="UbiD-like_N"/>
</dbReference>
<feature type="domain" description="3-octaprenyl-4-hydroxybenzoate carboxy-lyase-like C-terminal" evidence="4">
    <location>
        <begin position="325"/>
        <end position="458"/>
    </location>
</feature>
<dbReference type="Gene3D" id="3.40.1670.10">
    <property type="entry name" value="UbiD C-terminal domain-like"/>
    <property type="match status" value="1"/>
</dbReference>
<feature type="domain" description="3-octaprenyl-4-hydroxybenzoate carboxy-lyase-like N-terminal" evidence="3">
    <location>
        <begin position="14"/>
        <end position="103"/>
    </location>
</feature>
<keyword evidence="6" id="KW-1185">Reference proteome</keyword>
<dbReference type="Gene3D" id="1.20.5.4570">
    <property type="match status" value="1"/>
</dbReference>
<dbReference type="EMBL" id="ML736187">
    <property type="protein sequence ID" value="KAE8379986.1"/>
    <property type="molecule type" value="Genomic_DNA"/>
</dbReference>
<evidence type="ECO:0000259" key="4">
    <source>
        <dbReference type="Pfam" id="PF20696"/>
    </source>
</evidence>
<dbReference type="PANTHER" id="PTHR30108">
    <property type="entry name" value="3-OCTAPRENYL-4-HYDROXYBENZOATE CARBOXY-LYASE-RELATED"/>
    <property type="match status" value="1"/>
</dbReference>
<dbReference type="InterPro" id="IPR048304">
    <property type="entry name" value="UbiD_Rift_dom"/>
</dbReference>
<comment type="subunit">
    <text evidence="1">Homodimer. May form higher order oligomers.</text>
</comment>
<feature type="binding site" evidence="1">
    <location>
        <position position="233"/>
    </location>
    <ligand>
        <name>prenylated FMN</name>
        <dbReference type="ChEBI" id="CHEBI:87746"/>
    </ligand>
</feature>
<comment type="catalytic activity">
    <reaction evidence="1">
        <text>(E)-ferulate + H(+) = 2-methoxy-4-vinylphenol + CO2</text>
        <dbReference type="Rhea" id="RHEA:33807"/>
        <dbReference type="ChEBI" id="CHEBI:15378"/>
        <dbReference type="ChEBI" id="CHEBI:16526"/>
        <dbReference type="ChEBI" id="CHEBI:29749"/>
        <dbReference type="ChEBI" id="CHEBI:42438"/>
        <dbReference type="EC" id="4.1.1.102"/>
    </reaction>
</comment>
<evidence type="ECO:0000259" key="2">
    <source>
        <dbReference type="Pfam" id="PF01977"/>
    </source>
</evidence>
<dbReference type="Pfam" id="PF01977">
    <property type="entry name" value="UbiD"/>
    <property type="match status" value="1"/>
</dbReference>
<comment type="cofactor">
    <cofactor evidence="1">
        <name>prenylated FMN</name>
        <dbReference type="ChEBI" id="CHEBI:87746"/>
    </cofactor>
    <text evidence="1">Binds 1 prenylated FMN per subunit.</text>
</comment>
<keyword evidence="1" id="KW-0210">Decarboxylase</keyword>
<proteinExistence type="inferred from homology"/>
<dbReference type="EC" id="4.1.1.102" evidence="1"/>
<keyword evidence="1 5" id="KW-0456">Lyase</keyword>
<gene>
    <name evidence="1" type="primary">FDC1</name>
    <name evidence="5" type="ORF">BDV26DRAFT_151910</name>
</gene>
<feature type="binding site" evidence="1">
    <location>
        <position position="233"/>
    </location>
    <ligand>
        <name>Mn(2+)</name>
        <dbReference type="ChEBI" id="CHEBI:29035"/>
    </ligand>
</feature>
<dbReference type="Pfam" id="PF20695">
    <property type="entry name" value="UbiD_N"/>
    <property type="match status" value="1"/>
</dbReference>
<feature type="binding site" evidence="1">
    <location>
        <position position="391"/>
    </location>
    <ligand>
        <name>prenylated FMN</name>
        <dbReference type="ChEBI" id="CHEBI:87746"/>
    </ligand>
</feature>
<feature type="binding site" evidence="1">
    <location>
        <position position="169"/>
    </location>
    <ligand>
        <name>Mn(2+)</name>
        <dbReference type="ChEBI" id="CHEBI:29035"/>
    </ligand>
</feature>
<sequence>MDYTTAAKDFRCFIQELEDEGELLTITREVDPNLELAAIVRKVCETGERAPLFTNPKGRKDDGLFRILGASIGYSKRPGMQLCRLAKSLGLPSSATGHEIVQKINETKSKPPIPCRKLESGPVKDHIIHGDDIDLTQLPVPLLHEHDGGKFIETMGMHVVQSPDGTWTNWSISRGMVHGKRELVGLVIPKQDIGTIWNLWKEKGEDMPWAVCFGVPPAAIMVGGMPIPKWTNEPEFIGALTGAPVDIVKCETNDLWVPANAEIVFEGVVSISETAPEGPMVEYNGMVFPGHKTQCPIFKVNTVTYRHDPILPICVAGRAPDENSTIWCTMQAAEVLNICQKADLPINMVWCPFESHCLWFVLQVNHSKLVAMRTNMEEFCRKLGHVVFSSKPGWFIPKIFLVNDYIDPTSLPDVIWAEATRCEPGRHEFLFTEYSNIPLIPYVTHGLPSKSGTNGKVVKCCMLPSEFTEETLLWKEGSFEGSYPEDVKQKVLENWTAYGFQPLSK</sequence>
<name>A0A5N7BDY0_9EURO</name>
<dbReference type="GO" id="GO:0046872">
    <property type="term" value="F:metal ion binding"/>
    <property type="evidence" value="ECO:0007669"/>
    <property type="project" value="UniProtKB-KW"/>
</dbReference>
<keyword evidence="1" id="KW-0963">Cytoplasm</keyword>
<dbReference type="HAMAP" id="MF_01983">
    <property type="entry name" value="UbiD_FDC"/>
    <property type="match status" value="1"/>
</dbReference>
<comment type="similarity">
    <text evidence="1">Belongs to the UbiD family. UbiD-like/FDC subfamily.</text>
</comment>
<evidence type="ECO:0000259" key="3">
    <source>
        <dbReference type="Pfam" id="PF20695"/>
    </source>
</evidence>
<dbReference type="GO" id="GO:0046281">
    <property type="term" value="P:cinnamic acid catabolic process"/>
    <property type="evidence" value="ECO:0007669"/>
    <property type="project" value="UniProtKB-UniRule"/>
</dbReference>
<dbReference type="GO" id="GO:0033494">
    <property type="term" value="P:ferulate metabolic process"/>
    <property type="evidence" value="ECO:0007669"/>
    <property type="project" value="UniProtKB-UniRule"/>
</dbReference>
<comment type="catalytic activity">
    <reaction evidence="1">
        <text>(E)-cinnamate + H(+) = styrene + CO2</text>
        <dbReference type="Rhea" id="RHEA:46920"/>
        <dbReference type="ChEBI" id="CHEBI:15378"/>
        <dbReference type="ChEBI" id="CHEBI:15669"/>
        <dbReference type="ChEBI" id="CHEBI:16526"/>
        <dbReference type="ChEBI" id="CHEBI:27452"/>
        <dbReference type="EC" id="4.1.1.102"/>
    </reaction>
</comment>
<protein>
    <recommendedName>
        <fullName evidence="1">Ferulic acid decarboxylase 1</fullName>
        <ecNumber evidence="1">4.1.1.102</ecNumber>
    </recommendedName>
    <alternativeName>
        <fullName evidence="1">Phenacrylate decarboxylase</fullName>
    </alternativeName>
</protein>
<evidence type="ECO:0000256" key="1">
    <source>
        <dbReference type="HAMAP-Rule" id="MF_03196"/>
    </source>
</evidence>
<dbReference type="InterPro" id="IPR032903">
    <property type="entry name" value="FDC-like"/>
</dbReference>
<reference evidence="5 6" key="1">
    <citation type="submission" date="2019-04" db="EMBL/GenBank/DDBJ databases">
        <title>Friends and foes A comparative genomics studyof 23 Aspergillus species from section Flavi.</title>
        <authorList>
            <consortium name="DOE Joint Genome Institute"/>
            <person name="Kjaerbolling I."/>
            <person name="Vesth T."/>
            <person name="Frisvad J.C."/>
            <person name="Nybo J.L."/>
            <person name="Theobald S."/>
            <person name="Kildgaard S."/>
            <person name="Isbrandt T."/>
            <person name="Kuo A."/>
            <person name="Sato A."/>
            <person name="Lyhne E.K."/>
            <person name="Kogle M.E."/>
            <person name="Wiebenga A."/>
            <person name="Kun R.S."/>
            <person name="Lubbers R.J."/>
            <person name="Makela M.R."/>
            <person name="Barry K."/>
            <person name="Chovatia M."/>
            <person name="Clum A."/>
            <person name="Daum C."/>
            <person name="Haridas S."/>
            <person name="He G."/>
            <person name="LaButti K."/>
            <person name="Lipzen A."/>
            <person name="Mondo S."/>
            <person name="Riley R."/>
            <person name="Salamov A."/>
            <person name="Simmons B.A."/>
            <person name="Magnuson J.K."/>
            <person name="Henrissat B."/>
            <person name="Mortensen U.H."/>
            <person name="Larsen T.O."/>
            <person name="Devries R.P."/>
            <person name="Grigoriev I.V."/>
            <person name="Machida M."/>
            <person name="Baker S.E."/>
            <person name="Andersen M.R."/>
        </authorList>
    </citation>
    <scope>NUCLEOTIDE SEQUENCE [LARGE SCALE GENOMIC DNA]</scope>
    <source>
        <strain evidence="5 6">IBT 29228</strain>
    </source>
</reference>
<dbReference type="Proteomes" id="UP000326198">
    <property type="component" value="Unassembled WGS sequence"/>
</dbReference>
<comment type="function">
    <text evidence="1">Catalyzes the reversible decarboxylation of aromatic carboxylic acids like ferulic acid, p-coumaric acid or cinnamic acid, producing the corresponding vinyl derivatives 4-vinylphenol, 4-vinylguaiacol, and styrene, respectively, which play the role of aroma metabolites.</text>
</comment>
<dbReference type="NCBIfam" id="TIGR00148">
    <property type="entry name" value="UbiD family decarboxylase"/>
    <property type="match status" value="1"/>
</dbReference>
<keyword evidence="1" id="KW-0464">Manganese</keyword>
<comment type="cofactor">
    <cofactor evidence="1">
        <name>Mn(2+)</name>
        <dbReference type="ChEBI" id="CHEBI:29035"/>
    </cofactor>
</comment>
<dbReference type="Pfam" id="PF20696">
    <property type="entry name" value="UbiD_C"/>
    <property type="match status" value="1"/>
</dbReference>
<evidence type="ECO:0000313" key="5">
    <source>
        <dbReference type="EMBL" id="KAE8379986.1"/>
    </source>
</evidence>
<organism evidence="5 6">
    <name type="scientific">Aspergillus bertholletiae</name>
    <dbReference type="NCBI Taxonomy" id="1226010"/>
    <lineage>
        <taxon>Eukaryota</taxon>
        <taxon>Fungi</taxon>
        <taxon>Dikarya</taxon>
        <taxon>Ascomycota</taxon>
        <taxon>Pezizomycotina</taxon>
        <taxon>Eurotiomycetes</taxon>
        <taxon>Eurotiomycetidae</taxon>
        <taxon>Eurotiales</taxon>
        <taxon>Aspergillaceae</taxon>
        <taxon>Aspergillus</taxon>
        <taxon>Aspergillus subgen. Circumdati</taxon>
    </lineage>
</organism>
<comment type="caution">
    <text evidence="1">Lacks conserved residue(s) required for the propagation of feature annotation.</text>
</comment>
<dbReference type="AlphaFoldDB" id="A0A5N7BDY0"/>
<comment type="catalytic activity">
    <reaction evidence="1">
        <text>(E)-4-coumarate + H(+) = 4-vinylphenol + CO2</text>
        <dbReference type="Rhea" id="RHEA:33227"/>
        <dbReference type="ChEBI" id="CHEBI:1883"/>
        <dbReference type="ChEBI" id="CHEBI:12876"/>
        <dbReference type="ChEBI" id="CHEBI:15378"/>
        <dbReference type="ChEBI" id="CHEBI:16526"/>
        <dbReference type="EC" id="4.1.1.102"/>
    </reaction>
</comment>